<dbReference type="SUPFAM" id="SSF53756">
    <property type="entry name" value="UDP-Glycosyltransferase/glycogen phosphorylase"/>
    <property type="match status" value="1"/>
</dbReference>
<dbReference type="GO" id="GO:0016757">
    <property type="term" value="F:glycosyltransferase activity"/>
    <property type="evidence" value="ECO:0007669"/>
    <property type="project" value="UniProtKB-KW"/>
</dbReference>
<dbReference type="PANTHER" id="PTHR45947">
    <property type="entry name" value="SULFOQUINOVOSYL TRANSFERASE SQD2"/>
    <property type="match status" value="1"/>
</dbReference>
<dbReference type="InterPro" id="IPR001296">
    <property type="entry name" value="Glyco_trans_1"/>
</dbReference>
<dbReference type="PANTHER" id="PTHR45947:SF11">
    <property type="entry name" value="SLR1508 PROTEIN"/>
    <property type="match status" value="1"/>
</dbReference>
<keyword evidence="2 5" id="KW-0808">Transferase</keyword>
<evidence type="ECO:0000259" key="4">
    <source>
        <dbReference type="Pfam" id="PF13439"/>
    </source>
</evidence>
<evidence type="ECO:0000256" key="1">
    <source>
        <dbReference type="ARBA" id="ARBA00022676"/>
    </source>
</evidence>
<organism evidence="5 6">
    <name type="scientific">Epidermidibacterium keratini</name>
    <dbReference type="NCBI Taxonomy" id="1891644"/>
    <lineage>
        <taxon>Bacteria</taxon>
        <taxon>Bacillati</taxon>
        <taxon>Actinomycetota</taxon>
        <taxon>Actinomycetes</taxon>
        <taxon>Sporichthyales</taxon>
        <taxon>Sporichthyaceae</taxon>
        <taxon>Epidermidibacterium</taxon>
    </lineage>
</organism>
<dbReference type="InParanoid" id="A0A7L4YKP1"/>
<dbReference type="InterPro" id="IPR050194">
    <property type="entry name" value="Glycosyltransferase_grp1"/>
</dbReference>
<dbReference type="RefSeq" id="WP_159542887.1">
    <property type="nucleotide sequence ID" value="NZ_CP047156.1"/>
</dbReference>
<reference evidence="5 6" key="1">
    <citation type="journal article" date="2018" name="Int. J. Syst. Evol. Microbiol.">
        <title>Epidermidibacterium keratini gen. nov., sp. nov., a member of the family Sporichthyaceae, isolated from keratin epidermis.</title>
        <authorList>
            <person name="Lee D.G."/>
            <person name="Trujillo M.E."/>
            <person name="Kang S."/>
            <person name="Nam J.J."/>
            <person name="Kim Y.J."/>
        </authorList>
    </citation>
    <scope>NUCLEOTIDE SEQUENCE [LARGE SCALE GENOMIC DNA]</scope>
    <source>
        <strain evidence="5 6">EPI-7</strain>
    </source>
</reference>
<proteinExistence type="predicted"/>
<dbReference type="EMBL" id="CP047156">
    <property type="protein sequence ID" value="QHB99413.1"/>
    <property type="molecule type" value="Genomic_DNA"/>
</dbReference>
<protein>
    <submittedName>
        <fullName evidence="5">Glycosyltransferase</fullName>
    </submittedName>
</protein>
<dbReference type="Pfam" id="PF00534">
    <property type="entry name" value="Glycos_transf_1"/>
    <property type="match status" value="1"/>
</dbReference>
<dbReference type="Pfam" id="PF13439">
    <property type="entry name" value="Glyco_transf_4"/>
    <property type="match status" value="1"/>
</dbReference>
<name>A0A7L4YKP1_9ACTN</name>
<feature type="domain" description="Glycosyl transferase family 1" evidence="3">
    <location>
        <begin position="187"/>
        <end position="319"/>
    </location>
</feature>
<dbReference type="KEGG" id="eke:EK0264_03360"/>
<dbReference type="Proteomes" id="UP000463857">
    <property type="component" value="Chromosome"/>
</dbReference>
<dbReference type="Gene3D" id="3.40.50.2000">
    <property type="entry name" value="Glycogen Phosphorylase B"/>
    <property type="match status" value="2"/>
</dbReference>
<accession>A0A7L4YKP1</accession>
<evidence type="ECO:0000259" key="3">
    <source>
        <dbReference type="Pfam" id="PF00534"/>
    </source>
</evidence>
<keyword evidence="6" id="KW-1185">Reference proteome</keyword>
<feature type="domain" description="Glycosyltransferase subfamily 4-like N-terminal" evidence="4">
    <location>
        <begin position="15"/>
        <end position="171"/>
    </location>
</feature>
<evidence type="ECO:0000313" key="5">
    <source>
        <dbReference type="EMBL" id="QHB99413.1"/>
    </source>
</evidence>
<keyword evidence="1" id="KW-0328">Glycosyltransferase</keyword>
<evidence type="ECO:0000313" key="6">
    <source>
        <dbReference type="Proteomes" id="UP000463857"/>
    </source>
</evidence>
<dbReference type="FunCoup" id="A0A7L4YKP1">
    <property type="interactions" value="52"/>
</dbReference>
<dbReference type="AlphaFoldDB" id="A0A7L4YKP1"/>
<dbReference type="InterPro" id="IPR028098">
    <property type="entry name" value="Glyco_trans_4-like_N"/>
</dbReference>
<sequence>MAILNWREPEQSTAGGAEVYAWNAARGLVDEGAQVDFYTSREPGQPASSMVDGVRVLRQGGFYGVYFKTAARLWLRRTRYDLVIDAENGIPFFAPLYLRRTPVVLLLHHVHQDQFAVHMGRLGSWLGRALEGSVMPRVYARSEAIAVSRSTRGSMRERLGWRGPIDIIENGSPVPRAHRRQDPAAELRVCALGRLVAHKRVDDVIRAVAALHDDGMAIRLDVVGRGQDEESLHELVRDLGVEDVVTMHGFLDEQSKIAVLSQADLHVCWSDGEGWGQVVLEAAAVGVPTVAREVTGLRDAIVDGDTGWLVGSRDGLADTLAIVARKLTDPDFRQLVADRCRERAASHSWPKMRDNVVEYVAARVRTDG</sequence>
<dbReference type="GO" id="GO:1901137">
    <property type="term" value="P:carbohydrate derivative biosynthetic process"/>
    <property type="evidence" value="ECO:0007669"/>
    <property type="project" value="UniProtKB-ARBA"/>
</dbReference>
<evidence type="ECO:0000256" key="2">
    <source>
        <dbReference type="ARBA" id="ARBA00022679"/>
    </source>
</evidence>
<dbReference type="CDD" id="cd03801">
    <property type="entry name" value="GT4_PimA-like"/>
    <property type="match status" value="1"/>
</dbReference>
<gene>
    <name evidence="5" type="ORF">EK0264_03360</name>
</gene>
<dbReference type="OrthoDB" id="9806887at2"/>